<evidence type="ECO:0008006" key="4">
    <source>
        <dbReference type="Google" id="ProtNLM"/>
    </source>
</evidence>
<evidence type="ECO:0000256" key="1">
    <source>
        <dbReference type="SAM" id="MobiDB-lite"/>
    </source>
</evidence>
<accession>A0A1W6CVX9</accession>
<reference evidence="2 3" key="1">
    <citation type="submission" date="2017-03" db="EMBL/GenBank/DDBJ databases">
        <title>Genome sequence of Paracoccus contaminans isolated from a water microcosm.</title>
        <authorList>
            <person name="Aurass P."/>
            <person name="Karste S."/>
            <person name="Trost E."/>
            <person name="Glaeser S.P."/>
            <person name="Kaempfer P."/>
            <person name="Flieger A."/>
        </authorList>
    </citation>
    <scope>NUCLEOTIDE SEQUENCE [LARGE SCALE GENOMIC DNA]</scope>
    <source>
        <strain evidence="3">RKI 16-01929T\LMG 29738T\CCM 8701T\CIP 111112T</strain>
    </source>
</reference>
<dbReference type="AlphaFoldDB" id="A0A1W6CVX9"/>
<dbReference type="EMBL" id="CP020612">
    <property type="protein sequence ID" value="ARJ68939.1"/>
    <property type="molecule type" value="Genomic_DNA"/>
</dbReference>
<dbReference type="KEGG" id="pcon:B0A89_04130"/>
<evidence type="ECO:0000313" key="2">
    <source>
        <dbReference type="EMBL" id="ARJ68939.1"/>
    </source>
</evidence>
<protein>
    <recommendedName>
        <fullName evidence="4">5-bromo-4-chloroindolyl phosphate hydrolysis protein</fullName>
    </recommendedName>
</protein>
<proteinExistence type="predicted"/>
<dbReference type="STRING" id="1945662.B0A89_04130"/>
<keyword evidence="3" id="KW-1185">Reference proteome</keyword>
<dbReference type="OrthoDB" id="7375296at2"/>
<dbReference type="Proteomes" id="UP000193017">
    <property type="component" value="Chromosome"/>
</dbReference>
<sequence length="332" mass="35406">MARRFGGRYSPDGREPDGPAAAGAGDRAAGTPPRPAAAARHPHESRTAWVTAMATPFLLSAPFHDPFGMAANLGAFGLTAGAMWLTREGLRAEAAYDARRVARRPAIPRKLFGGILTGLGLAVGTAEPAALGSAAVMGVTGALLHWLAFGPDPMRDKGMEGVDSFQQDRAARMVEGAEAHLRAMSGAILRTGDRRLEARVAGFAATARSLFDLVERDPAGLGAARRYLGVYLQGARDATAKFADLYAQTRDPRARSDYEALLDDLERSFSALVGQLHQGGRTDLDIEIEVLRERLAREGVTAPPLGLENRPEPTAAQTFGAALRETIRDRSR</sequence>
<name>A0A1W6CVX9_9RHOB</name>
<evidence type="ECO:0000313" key="3">
    <source>
        <dbReference type="Proteomes" id="UP000193017"/>
    </source>
</evidence>
<dbReference type="Pfam" id="PF10112">
    <property type="entry name" value="Halogen_Hydrol"/>
    <property type="match status" value="1"/>
</dbReference>
<feature type="region of interest" description="Disordered" evidence="1">
    <location>
        <begin position="1"/>
        <end position="44"/>
    </location>
</feature>
<organism evidence="2 3">
    <name type="scientific">Paracoccus contaminans</name>
    <dbReference type="NCBI Taxonomy" id="1945662"/>
    <lineage>
        <taxon>Bacteria</taxon>
        <taxon>Pseudomonadati</taxon>
        <taxon>Pseudomonadota</taxon>
        <taxon>Alphaproteobacteria</taxon>
        <taxon>Rhodobacterales</taxon>
        <taxon>Paracoccaceae</taxon>
        <taxon>Paracoccus</taxon>
    </lineage>
</organism>
<dbReference type="RefSeq" id="WP_085377048.1">
    <property type="nucleotide sequence ID" value="NZ_CP020612.1"/>
</dbReference>
<gene>
    <name evidence="2" type="ORF">B0A89_04130</name>
</gene>
<dbReference type="InterPro" id="IPR018770">
    <property type="entry name" value="ChloroindolylP_hydrolase"/>
</dbReference>
<feature type="compositionally biased region" description="Low complexity" evidence="1">
    <location>
        <begin position="18"/>
        <end position="39"/>
    </location>
</feature>